<dbReference type="EMBL" id="LR797393">
    <property type="protein sequence ID" value="CAB4212747.1"/>
    <property type="molecule type" value="Genomic_DNA"/>
</dbReference>
<dbReference type="Pfam" id="PF25181">
    <property type="entry name" value="Phage_Bbp19"/>
    <property type="match status" value="1"/>
</dbReference>
<accession>A0A6J5SFH5</accession>
<gene>
    <name evidence="2" type="ORF">UFOVP1444_28</name>
    <name evidence="3" type="ORF">UFOVP1536_16</name>
</gene>
<feature type="domain" description="Bbp19-like phage" evidence="1">
    <location>
        <begin position="16"/>
        <end position="70"/>
    </location>
</feature>
<evidence type="ECO:0000259" key="1">
    <source>
        <dbReference type="Pfam" id="PF25181"/>
    </source>
</evidence>
<evidence type="ECO:0000313" key="3">
    <source>
        <dbReference type="EMBL" id="CAB5227938.1"/>
    </source>
</evidence>
<evidence type="ECO:0000313" key="2">
    <source>
        <dbReference type="EMBL" id="CAB4212747.1"/>
    </source>
</evidence>
<dbReference type="EMBL" id="LR798382">
    <property type="protein sequence ID" value="CAB5227938.1"/>
    <property type="molecule type" value="Genomic_DNA"/>
</dbReference>
<proteinExistence type="predicted"/>
<reference evidence="2" key="1">
    <citation type="submission" date="2020-05" db="EMBL/GenBank/DDBJ databases">
        <authorList>
            <person name="Chiriac C."/>
            <person name="Salcher M."/>
            <person name="Ghai R."/>
            <person name="Kavagutti S V."/>
        </authorList>
    </citation>
    <scope>NUCLEOTIDE SEQUENCE</scope>
</reference>
<protein>
    <recommendedName>
        <fullName evidence="1">Bbp19-like phage domain-containing protein</fullName>
    </recommendedName>
</protein>
<dbReference type="InterPro" id="IPR057447">
    <property type="entry name" value="Bbp19-like_phage"/>
</dbReference>
<organism evidence="2">
    <name type="scientific">uncultured Caudovirales phage</name>
    <dbReference type="NCBI Taxonomy" id="2100421"/>
    <lineage>
        <taxon>Viruses</taxon>
        <taxon>Duplodnaviria</taxon>
        <taxon>Heunggongvirae</taxon>
        <taxon>Uroviricota</taxon>
        <taxon>Caudoviricetes</taxon>
        <taxon>Peduoviridae</taxon>
        <taxon>Maltschvirus</taxon>
        <taxon>Maltschvirus maltsch</taxon>
    </lineage>
</organism>
<sequence>MIIRNVQDLIRLKQSYQQVFKPHKDADIVLRHLMKLGCVNRTTFCPGDPNKTMMNEGARRLVLEVMNLIHGDTDAVINRINQTYREDKE</sequence>
<name>A0A6J5SFH5_9CAUD</name>